<feature type="domain" description="Gfo/Idh/MocA-like oxidoreductase C-terminal" evidence="2">
    <location>
        <begin position="208"/>
        <end position="421"/>
    </location>
</feature>
<dbReference type="InterPro" id="IPR036291">
    <property type="entry name" value="NAD(P)-bd_dom_sf"/>
</dbReference>
<feature type="domain" description="Gfo/Idh/MocA-like oxidoreductase N-terminal" evidence="1">
    <location>
        <begin position="78"/>
        <end position="196"/>
    </location>
</feature>
<dbReference type="VEuPathDB" id="FungiDB:jhhlp_008509"/>
<dbReference type="STRING" id="41688.A0A2N3MY93"/>
<dbReference type="InterPro" id="IPR004104">
    <property type="entry name" value="Gfo/Idh/MocA-like_OxRdtase_C"/>
</dbReference>
<evidence type="ECO:0000259" key="1">
    <source>
        <dbReference type="Pfam" id="PF01408"/>
    </source>
</evidence>
<gene>
    <name evidence="3" type="ORF">jhhlp_008509</name>
</gene>
<comment type="caution">
    <text evidence="3">The sequence shown here is derived from an EMBL/GenBank/DDBJ whole genome shotgun (WGS) entry which is preliminary data.</text>
</comment>
<keyword evidence="4" id="KW-1185">Reference proteome</keyword>
<accession>A0A2N3MY93</accession>
<dbReference type="Pfam" id="PF01408">
    <property type="entry name" value="GFO_IDH_MocA"/>
    <property type="match status" value="1"/>
</dbReference>
<reference evidence="3 4" key="1">
    <citation type="journal article" date="2017" name="G3 (Bethesda)">
        <title>First Draft Genome Sequence of the Pathogenic Fungus Lomentospora prolificans (Formerly Scedosporium prolificans).</title>
        <authorList>
            <person name="Luo R."/>
            <person name="Zimin A."/>
            <person name="Workman R."/>
            <person name="Fan Y."/>
            <person name="Pertea G."/>
            <person name="Grossman N."/>
            <person name="Wear M.P."/>
            <person name="Jia B."/>
            <person name="Miller H."/>
            <person name="Casadevall A."/>
            <person name="Timp W."/>
            <person name="Zhang S.X."/>
            <person name="Salzberg S.L."/>
        </authorList>
    </citation>
    <scope>NUCLEOTIDE SEQUENCE [LARGE SCALE GENOMIC DNA]</scope>
    <source>
        <strain evidence="3 4">JHH-5317</strain>
    </source>
</reference>
<protein>
    <recommendedName>
        <fullName evidence="5">Gfo/Idh/MocA-like oxidoreductase N-terminal domain-containing protein</fullName>
    </recommendedName>
</protein>
<sequence>MGIWYEFSLGGTNKDRFGFDFANRSVVLCDDVKAPIDVTIWHGTKVHEHARKRWAAAREKVPKGGFYHISRETMPPNLKVAVIGIGLIGPRHANTVVENPDTDLVAIVDPVPSSAEFAAKLNTAHYKTVSDLLNSADKPDAAIICTPNYTHAPISKELVSAGVHALIEKPISNDVKSGEDLIKHIAGTDVKVLVGHHRRFNPYMIAAKEVVSSGQLGSIVAINGLWALYKPNDYYDPPTDWRRGKSGGVILINMIHEVDLLHYLFGPITTVHAEKVASQRGFEAEEGAALTLRFKSGIVGSFVVADNVPSPYNFESGTGENPLIPKAGQDFYRVFGTEGSLSIPDMSIWSYNGTQKTWHSPLTKKTKSVEPGVPFELQLKHFVKVIRGEEEVSCSAKAGLGALYVCQAIKDAIENNSTVNIEPYEL</sequence>
<dbReference type="PANTHER" id="PTHR43377:SF1">
    <property type="entry name" value="BILIVERDIN REDUCTASE A"/>
    <property type="match status" value="1"/>
</dbReference>
<evidence type="ECO:0008006" key="5">
    <source>
        <dbReference type="Google" id="ProtNLM"/>
    </source>
</evidence>
<dbReference type="Proteomes" id="UP000233524">
    <property type="component" value="Unassembled WGS sequence"/>
</dbReference>
<dbReference type="InterPro" id="IPR051450">
    <property type="entry name" value="Gfo/Idh/MocA_Oxidoreductases"/>
</dbReference>
<organism evidence="3 4">
    <name type="scientific">Lomentospora prolificans</name>
    <dbReference type="NCBI Taxonomy" id="41688"/>
    <lineage>
        <taxon>Eukaryota</taxon>
        <taxon>Fungi</taxon>
        <taxon>Dikarya</taxon>
        <taxon>Ascomycota</taxon>
        <taxon>Pezizomycotina</taxon>
        <taxon>Sordariomycetes</taxon>
        <taxon>Hypocreomycetidae</taxon>
        <taxon>Microascales</taxon>
        <taxon>Microascaceae</taxon>
        <taxon>Lomentospora</taxon>
    </lineage>
</organism>
<dbReference type="SUPFAM" id="SSF55347">
    <property type="entry name" value="Glyceraldehyde-3-phosphate dehydrogenase-like, C-terminal domain"/>
    <property type="match status" value="1"/>
</dbReference>
<dbReference type="InParanoid" id="A0A2N3MY93"/>
<dbReference type="Gene3D" id="3.30.360.10">
    <property type="entry name" value="Dihydrodipicolinate Reductase, domain 2"/>
    <property type="match status" value="1"/>
</dbReference>
<dbReference type="EMBL" id="NLAX01001623">
    <property type="protein sequence ID" value="PKS05142.1"/>
    <property type="molecule type" value="Genomic_DNA"/>
</dbReference>
<evidence type="ECO:0000259" key="2">
    <source>
        <dbReference type="Pfam" id="PF02894"/>
    </source>
</evidence>
<dbReference type="Gene3D" id="3.40.50.720">
    <property type="entry name" value="NAD(P)-binding Rossmann-like Domain"/>
    <property type="match status" value="1"/>
</dbReference>
<dbReference type="OrthoDB" id="446809at2759"/>
<dbReference type="PANTHER" id="PTHR43377">
    <property type="entry name" value="BILIVERDIN REDUCTASE A"/>
    <property type="match status" value="1"/>
</dbReference>
<dbReference type="Pfam" id="PF02894">
    <property type="entry name" value="GFO_IDH_MocA_C"/>
    <property type="match status" value="1"/>
</dbReference>
<dbReference type="SUPFAM" id="SSF51735">
    <property type="entry name" value="NAD(P)-binding Rossmann-fold domains"/>
    <property type="match status" value="1"/>
</dbReference>
<name>A0A2N3MY93_9PEZI</name>
<dbReference type="InterPro" id="IPR000683">
    <property type="entry name" value="Gfo/Idh/MocA-like_OxRdtase_N"/>
</dbReference>
<dbReference type="GO" id="GO:0000166">
    <property type="term" value="F:nucleotide binding"/>
    <property type="evidence" value="ECO:0007669"/>
    <property type="project" value="InterPro"/>
</dbReference>
<proteinExistence type="predicted"/>
<evidence type="ECO:0000313" key="3">
    <source>
        <dbReference type="EMBL" id="PKS05142.1"/>
    </source>
</evidence>
<dbReference type="AlphaFoldDB" id="A0A2N3MY93"/>
<evidence type="ECO:0000313" key="4">
    <source>
        <dbReference type="Proteomes" id="UP000233524"/>
    </source>
</evidence>